<accession>A0A975B4Y7</accession>
<evidence type="ECO:0000313" key="1">
    <source>
        <dbReference type="EMBL" id="QTA78875.1"/>
    </source>
</evidence>
<dbReference type="KEGG" id="dli:dnl_11190"/>
<dbReference type="Proteomes" id="UP000663720">
    <property type="component" value="Chromosome"/>
</dbReference>
<dbReference type="AlphaFoldDB" id="A0A975B4Y7"/>
<organism evidence="1 2">
    <name type="scientific">Desulfonema limicola</name>
    <dbReference type="NCBI Taxonomy" id="45656"/>
    <lineage>
        <taxon>Bacteria</taxon>
        <taxon>Pseudomonadati</taxon>
        <taxon>Thermodesulfobacteriota</taxon>
        <taxon>Desulfobacteria</taxon>
        <taxon>Desulfobacterales</taxon>
        <taxon>Desulfococcaceae</taxon>
        <taxon>Desulfonema</taxon>
    </lineage>
</organism>
<proteinExistence type="predicted"/>
<protein>
    <submittedName>
        <fullName evidence="1">Uncharacterized protein</fullName>
    </submittedName>
</protein>
<evidence type="ECO:0000313" key="2">
    <source>
        <dbReference type="Proteomes" id="UP000663720"/>
    </source>
</evidence>
<sequence>MAYISDQSDKALADLNILGSQTLDQVQEKTLEKLDQLTLMSDEFKEKFGFLEQDQNDFLSRINAKINLKTKDMDNQLSLWFQDFNRLEQLFQESITRSDKITGILDFEHGRILTEFEQEKAGLHSLAEEFAGKYRKLEEKHYMRDREISESVKDMSTHMAYISEQAQKVFQDTWNQAARVSDEEKYRIKKELDRLSLTIDEFKERFHELEDDLHTSQTIIKAKLDRKVGFFSKGLKELLGKAHQEIAKLSEKSCKEQVTSFIEEQKKELPDFEKQLKDFEKQIWENQENFQKKAGQAIVKKLLQESSHIKQEFDKKIEQEIAALKQEQENSDTDQRKREADIRSVLQKIYQGQKKHTAALVKMEKQINILGSRSQPQKKPD</sequence>
<keyword evidence="2" id="KW-1185">Reference proteome</keyword>
<reference evidence="1" key="1">
    <citation type="journal article" date="2021" name="Microb. Physiol.">
        <title>Proteogenomic Insights into the Physiology of Marine, Sulfate-Reducing, Filamentous Desulfonema limicola and Desulfonema magnum.</title>
        <authorList>
            <person name="Schnaars V."/>
            <person name="Wohlbrand L."/>
            <person name="Scheve S."/>
            <person name="Hinrichs C."/>
            <person name="Reinhardt R."/>
            <person name="Rabus R."/>
        </authorList>
    </citation>
    <scope>NUCLEOTIDE SEQUENCE</scope>
    <source>
        <strain evidence="1">5ac10</strain>
    </source>
</reference>
<name>A0A975B4Y7_9BACT</name>
<dbReference type="RefSeq" id="WP_207690689.1">
    <property type="nucleotide sequence ID" value="NZ_CP061799.1"/>
</dbReference>
<dbReference type="EMBL" id="CP061799">
    <property type="protein sequence ID" value="QTA78875.1"/>
    <property type="molecule type" value="Genomic_DNA"/>
</dbReference>
<gene>
    <name evidence="1" type="ORF">dnl_11190</name>
</gene>